<organism evidence="1 2">
    <name type="scientific">Pseudomonas caricapapayae</name>
    <dbReference type="NCBI Taxonomy" id="46678"/>
    <lineage>
        <taxon>Bacteria</taxon>
        <taxon>Pseudomonadati</taxon>
        <taxon>Pseudomonadota</taxon>
        <taxon>Gammaproteobacteria</taxon>
        <taxon>Pseudomonadales</taxon>
        <taxon>Pseudomonadaceae</taxon>
        <taxon>Pseudomonas</taxon>
    </lineage>
</organism>
<gene>
    <name evidence="1" type="ORF">ACIKP7_11290</name>
</gene>
<sequence>MRNRTMKNHRVVSRHWWVIAAIFLACLVTLVITLPRPYVNSQPYRTEGRNFIGQDAMESKEALTISEPSAVISVLERLADKERHVAVGASLVDTSRWRVKIKIEDIQASSQTELFDVSRHSDLLFARQYFRLGSILSLVIIPTESDALCYYFLELDRMRCMNN</sequence>
<reference evidence="1" key="1">
    <citation type="submission" date="2024-10" db="EMBL/GenBank/DDBJ databases">
        <title>Aeromonas and Pseudomonas from the Cagarras Archipelago, Rio de Janeiro, Brazil.</title>
        <authorList>
            <person name="Canellas A.L.B."/>
            <person name="Laport M.S."/>
        </authorList>
    </citation>
    <scope>NUCLEOTIDE SEQUENCE</scope>
    <source>
        <strain evidence="1">ACP-7</strain>
    </source>
</reference>
<name>A0ACC7LUZ8_9PSED</name>
<comment type="caution">
    <text evidence="1">The sequence shown here is derived from an EMBL/GenBank/DDBJ whole genome shotgun (WGS) entry which is preliminary data.</text>
</comment>
<evidence type="ECO:0000313" key="1">
    <source>
        <dbReference type="EMBL" id="MFJ1338705.1"/>
    </source>
</evidence>
<evidence type="ECO:0000313" key="2">
    <source>
        <dbReference type="Proteomes" id="UP001615411"/>
    </source>
</evidence>
<keyword evidence="2" id="KW-1185">Reference proteome</keyword>
<proteinExistence type="predicted"/>
<protein>
    <submittedName>
        <fullName evidence="1">Uncharacterized protein</fullName>
    </submittedName>
</protein>
<dbReference type="EMBL" id="JBIUGF010000028">
    <property type="protein sequence ID" value="MFJ1338705.1"/>
    <property type="molecule type" value="Genomic_DNA"/>
</dbReference>
<accession>A0ACC7LUZ8</accession>
<dbReference type="Proteomes" id="UP001615411">
    <property type="component" value="Unassembled WGS sequence"/>
</dbReference>